<dbReference type="EMBL" id="DMUP01000212">
    <property type="protein sequence ID" value="HAR56860.1"/>
    <property type="molecule type" value="Genomic_DNA"/>
</dbReference>
<feature type="domain" description="DNA topoisomerase type IA zn finger" evidence="1">
    <location>
        <begin position="49"/>
        <end position="83"/>
    </location>
</feature>
<dbReference type="SUPFAM" id="SSF57783">
    <property type="entry name" value="Zinc beta-ribbon"/>
    <property type="match status" value="2"/>
</dbReference>
<dbReference type="Proteomes" id="UP000262878">
    <property type="component" value="Unassembled WGS sequence"/>
</dbReference>
<dbReference type="AlphaFoldDB" id="A0A348WQP8"/>
<dbReference type="Pfam" id="PF01396">
    <property type="entry name" value="Zn_ribbon_Top1"/>
    <property type="match status" value="4"/>
</dbReference>
<reference evidence="2 3" key="1">
    <citation type="journal article" date="2018" name="Nat. Biotechnol.">
        <title>A standardized bacterial taxonomy based on genome phylogeny substantially revises the tree of life.</title>
        <authorList>
            <person name="Parks D.H."/>
            <person name="Chuvochina M."/>
            <person name="Waite D.W."/>
            <person name="Rinke C."/>
            <person name="Skarshewski A."/>
            <person name="Chaumeil P.A."/>
            <person name="Hugenholtz P."/>
        </authorList>
    </citation>
    <scope>NUCLEOTIDE SEQUENCE [LARGE SCALE GENOMIC DNA]</scope>
    <source>
        <strain evidence="2">UBA9360</strain>
    </source>
</reference>
<dbReference type="PANTHER" id="PTHR42785">
    <property type="entry name" value="DNA TOPOISOMERASE, TYPE IA, CORE"/>
    <property type="match status" value="1"/>
</dbReference>
<feature type="domain" description="DNA topoisomerase type IA zn finger" evidence="1">
    <location>
        <begin position="2"/>
        <end position="35"/>
    </location>
</feature>
<comment type="caution">
    <text evidence="2">The sequence shown here is derived from an EMBL/GenBank/DDBJ whole genome shotgun (WGS) entry which is preliminary data.</text>
</comment>
<dbReference type="GO" id="GO:0003917">
    <property type="term" value="F:DNA topoisomerase type I (single strand cut, ATP-independent) activity"/>
    <property type="evidence" value="ECO:0007669"/>
    <property type="project" value="InterPro"/>
</dbReference>
<dbReference type="GO" id="GO:0003677">
    <property type="term" value="F:DNA binding"/>
    <property type="evidence" value="ECO:0007669"/>
    <property type="project" value="InterPro"/>
</dbReference>
<evidence type="ECO:0000313" key="3">
    <source>
        <dbReference type="Proteomes" id="UP000262878"/>
    </source>
</evidence>
<name>A0A348WQP8_9GAMM</name>
<gene>
    <name evidence="2" type="ORF">DCR58_08770</name>
</gene>
<sequence>MQACPKCGRELVVKHKGQQSFLGCSGYPDCEYTQGLREQSEIEPESLGVPCPQCGNDLQLKSGRFGLFVGCSNYPDCDFIAEDPTQREQDSVPCPECEKAGRKGRVVAKTGRSGKQFFSCDQFPTCDFSLPLPPVKEACPECDFPLLMRKRSQGSERLVCPQKHCDYRSKPL</sequence>
<dbReference type="RefSeq" id="WP_272978763.1">
    <property type="nucleotide sequence ID" value="NZ_DAIRLQ010000014.1"/>
</dbReference>
<evidence type="ECO:0000259" key="1">
    <source>
        <dbReference type="Pfam" id="PF01396"/>
    </source>
</evidence>
<dbReference type="Gene3D" id="3.30.65.10">
    <property type="entry name" value="Bacterial Topoisomerase I, domain 1"/>
    <property type="match status" value="3"/>
</dbReference>
<proteinExistence type="predicted"/>
<dbReference type="GO" id="GO:0006265">
    <property type="term" value="P:DNA topological change"/>
    <property type="evidence" value="ECO:0007669"/>
    <property type="project" value="InterPro"/>
</dbReference>
<feature type="domain" description="DNA topoisomerase type IA zn finger" evidence="1">
    <location>
        <begin position="137"/>
        <end position="154"/>
    </location>
</feature>
<dbReference type="STRING" id="314276.OS145_03205"/>
<organism evidence="2 3">
    <name type="scientific">Idiomarina baltica</name>
    <dbReference type="NCBI Taxonomy" id="190892"/>
    <lineage>
        <taxon>Bacteria</taxon>
        <taxon>Pseudomonadati</taxon>
        <taxon>Pseudomonadota</taxon>
        <taxon>Gammaproteobacteria</taxon>
        <taxon>Alteromonadales</taxon>
        <taxon>Idiomarinaceae</taxon>
        <taxon>Idiomarina</taxon>
    </lineage>
</organism>
<feature type="domain" description="DNA topoisomerase type IA zn finger" evidence="1">
    <location>
        <begin position="94"/>
        <end position="134"/>
    </location>
</feature>
<dbReference type="InterPro" id="IPR000380">
    <property type="entry name" value="Topo_IA"/>
</dbReference>
<dbReference type="InterPro" id="IPR013498">
    <property type="entry name" value="Topo_IA_Znf"/>
</dbReference>
<dbReference type="PANTHER" id="PTHR42785:SF1">
    <property type="entry name" value="DNA TOPOISOMERASE"/>
    <property type="match status" value="1"/>
</dbReference>
<evidence type="ECO:0000313" key="2">
    <source>
        <dbReference type="EMBL" id="HAR56860.1"/>
    </source>
</evidence>
<accession>A0A348WQP8</accession>
<dbReference type="GO" id="GO:0005694">
    <property type="term" value="C:chromosome"/>
    <property type="evidence" value="ECO:0007669"/>
    <property type="project" value="InterPro"/>
</dbReference>
<protein>
    <recommendedName>
        <fullName evidence="1">DNA topoisomerase type IA zn finger domain-containing protein</fullName>
    </recommendedName>
</protein>